<dbReference type="InterPro" id="IPR003783">
    <property type="entry name" value="Regulatory_RecX"/>
</dbReference>
<proteinExistence type="inferred from homology"/>
<dbReference type="PANTHER" id="PTHR33602:SF1">
    <property type="entry name" value="REGULATORY PROTEIN RECX FAMILY PROTEIN"/>
    <property type="match status" value="1"/>
</dbReference>
<feature type="domain" description="RecX second three-helical" evidence="6">
    <location>
        <begin position="92"/>
        <end position="132"/>
    </location>
</feature>
<comment type="subcellular location">
    <subcellularLocation>
        <location evidence="1">Cytoplasm</location>
    </subcellularLocation>
</comment>
<dbReference type="Gene3D" id="1.10.10.10">
    <property type="entry name" value="Winged helix-like DNA-binding domain superfamily/Winged helix DNA-binding domain"/>
    <property type="match status" value="1"/>
</dbReference>
<dbReference type="RefSeq" id="WP_149229511.1">
    <property type="nucleotide sequence ID" value="NZ_JALJXJ010000003.1"/>
</dbReference>
<dbReference type="Pfam" id="PF02631">
    <property type="entry name" value="RecX_HTH2"/>
    <property type="match status" value="1"/>
</dbReference>
<feature type="region of interest" description="Disordered" evidence="5">
    <location>
        <begin position="1"/>
        <end position="28"/>
    </location>
</feature>
<dbReference type="GO" id="GO:0005737">
    <property type="term" value="C:cytoplasm"/>
    <property type="evidence" value="ECO:0007669"/>
    <property type="project" value="UniProtKB-SubCell"/>
</dbReference>
<dbReference type="AlphaFoldDB" id="A0A5A9GU30"/>
<dbReference type="GO" id="GO:0006282">
    <property type="term" value="P:regulation of DNA repair"/>
    <property type="evidence" value="ECO:0007669"/>
    <property type="project" value="InterPro"/>
</dbReference>
<comment type="similarity">
    <text evidence="2">Belongs to the RecX family.</text>
</comment>
<comment type="caution">
    <text evidence="7">The sequence shown here is derived from an EMBL/GenBank/DDBJ whole genome shotgun (WGS) entry which is preliminary data.</text>
</comment>
<keyword evidence="4" id="KW-0963">Cytoplasm</keyword>
<evidence type="ECO:0000256" key="4">
    <source>
        <dbReference type="ARBA" id="ARBA00022490"/>
    </source>
</evidence>
<organism evidence="7 8">
    <name type="scientific">Azospirillum lipoferum</name>
    <dbReference type="NCBI Taxonomy" id="193"/>
    <lineage>
        <taxon>Bacteria</taxon>
        <taxon>Pseudomonadati</taxon>
        <taxon>Pseudomonadota</taxon>
        <taxon>Alphaproteobacteria</taxon>
        <taxon>Rhodospirillales</taxon>
        <taxon>Azospirillaceae</taxon>
        <taxon>Azospirillum</taxon>
    </lineage>
</organism>
<reference evidence="7 8" key="1">
    <citation type="submission" date="2019-08" db="EMBL/GenBank/DDBJ databases">
        <authorList>
            <person name="Grouzdev D."/>
            <person name="Tikhonova E."/>
            <person name="Kravchenko I."/>
        </authorList>
    </citation>
    <scope>NUCLEOTIDE SEQUENCE [LARGE SCALE GENOMIC DNA]</scope>
    <source>
        <strain evidence="7 8">59b</strain>
    </source>
</reference>
<evidence type="ECO:0000256" key="3">
    <source>
        <dbReference type="ARBA" id="ARBA00018111"/>
    </source>
</evidence>
<sequence length="202" mass="22696">MNTDDKRPLNKNTGNKNAGPPARKPPKRVTPQYLENAALHYLERFASSTANLRRVLMRKVDLSAKAHGTDREEGARWVDELLARYVRSGLLNDETYARMRTESLHRRGASTRLIAQKLAGKGIGRDEADKALDSLREDVGPDLDLTAALALAKRRRLGPYRRPEQREAHREKDMAALGRAGFGYEIARRVVDAEDPDEVLGE</sequence>
<evidence type="ECO:0000259" key="6">
    <source>
        <dbReference type="Pfam" id="PF02631"/>
    </source>
</evidence>
<dbReference type="PANTHER" id="PTHR33602">
    <property type="entry name" value="REGULATORY PROTEIN RECX FAMILY PROTEIN"/>
    <property type="match status" value="1"/>
</dbReference>
<evidence type="ECO:0000256" key="5">
    <source>
        <dbReference type="SAM" id="MobiDB-lite"/>
    </source>
</evidence>
<dbReference type="EMBL" id="VTTN01000001">
    <property type="protein sequence ID" value="KAA0597897.1"/>
    <property type="molecule type" value="Genomic_DNA"/>
</dbReference>
<keyword evidence="8" id="KW-1185">Reference proteome</keyword>
<protein>
    <recommendedName>
        <fullName evidence="3">Regulatory protein RecX</fullName>
    </recommendedName>
</protein>
<evidence type="ECO:0000313" key="7">
    <source>
        <dbReference type="EMBL" id="KAA0597897.1"/>
    </source>
</evidence>
<evidence type="ECO:0000256" key="1">
    <source>
        <dbReference type="ARBA" id="ARBA00004496"/>
    </source>
</evidence>
<evidence type="ECO:0000256" key="2">
    <source>
        <dbReference type="ARBA" id="ARBA00009695"/>
    </source>
</evidence>
<evidence type="ECO:0000313" key="8">
    <source>
        <dbReference type="Proteomes" id="UP000324927"/>
    </source>
</evidence>
<dbReference type="InterPro" id="IPR053924">
    <property type="entry name" value="RecX_HTH_2nd"/>
</dbReference>
<name>A0A5A9GU30_AZOLI</name>
<dbReference type="InterPro" id="IPR036388">
    <property type="entry name" value="WH-like_DNA-bd_sf"/>
</dbReference>
<gene>
    <name evidence="7" type="ORF">FZ942_02035</name>
</gene>
<dbReference type="Proteomes" id="UP000324927">
    <property type="component" value="Unassembled WGS sequence"/>
</dbReference>
<accession>A0A5A9GU30</accession>
<dbReference type="OrthoDB" id="5507982at2"/>